<dbReference type="Gene3D" id="3.40.50.1820">
    <property type="entry name" value="alpha/beta hydrolase"/>
    <property type="match status" value="1"/>
</dbReference>
<name>A0A942YH75_9BACI</name>
<dbReference type="SUPFAM" id="SSF53474">
    <property type="entry name" value="alpha/beta-Hydrolases"/>
    <property type="match status" value="1"/>
</dbReference>
<keyword evidence="2" id="KW-1185">Reference proteome</keyword>
<evidence type="ECO:0000313" key="1">
    <source>
        <dbReference type="EMBL" id="MBS4195484.1"/>
    </source>
</evidence>
<dbReference type="InterPro" id="IPR022605">
    <property type="entry name" value="DUF2920"/>
</dbReference>
<dbReference type="Proteomes" id="UP000681414">
    <property type="component" value="Unassembled WGS sequence"/>
</dbReference>
<comment type="caution">
    <text evidence="1">The sequence shown here is derived from an EMBL/GenBank/DDBJ whole genome shotgun (WGS) entry which is preliminary data.</text>
</comment>
<dbReference type="AlphaFoldDB" id="A0A942YH75"/>
<dbReference type="RefSeq" id="WP_213124699.1">
    <property type="nucleotide sequence ID" value="NZ_JAGYPG010000002.1"/>
</dbReference>
<dbReference type="InterPro" id="IPR029058">
    <property type="entry name" value="AB_hydrolase_fold"/>
</dbReference>
<organism evidence="1 2">
    <name type="scientific">Lederbergia citri</name>
    <dbReference type="NCBI Taxonomy" id="2833580"/>
    <lineage>
        <taxon>Bacteria</taxon>
        <taxon>Bacillati</taxon>
        <taxon>Bacillota</taxon>
        <taxon>Bacilli</taxon>
        <taxon>Bacillales</taxon>
        <taxon>Bacillaceae</taxon>
        <taxon>Lederbergia</taxon>
    </lineage>
</organism>
<proteinExistence type="predicted"/>
<gene>
    <name evidence="1" type="ORF">KHA97_10490</name>
</gene>
<protein>
    <submittedName>
        <fullName evidence="1">DUF2920 family protein</fullName>
    </submittedName>
</protein>
<dbReference type="Pfam" id="PF11144">
    <property type="entry name" value="DUF2920"/>
    <property type="match status" value="1"/>
</dbReference>
<dbReference type="EMBL" id="JAGYPG010000002">
    <property type="protein sequence ID" value="MBS4195484.1"/>
    <property type="molecule type" value="Genomic_DNA"/>
</dbReference>
<sequence>MAENQSISIPAHHNIYNGSSGRDLRIDFSIPQSGVTAETGILIFVPGFGGNIESNVYKKMRERFADKYNLVTLQCAYFGDEYMQGVENFNLKNGISDISKYLNSEEMTSLKRNPSDLLNLLSNKSLTIPVVAKLNETEDNFNDMGYMQSIDIITSLEAIQIILKENNLPYNEQKIIGYGHSHGAYLLHLVNRMAPHLFSYIIDNSAWIEPVYLSTNRYLFQQYGSMTLQIEFDYLSKYKILDKEALNLYTLYNKFENQSKIIIFQGTDDNLIDHKLKMKIVSDIKNAEFILIDEKDIDNHIFRSNKHGLDANFIAMFDYAYGKMGDFVNGAEKRTNNETYLSKTRIVVDYLHGLPVFQFR</sequence>
<accession>A0A942YH75</accession>
<evidence type="ECO:0000313" key="2">
    <source>
        <dbReference type="Proteomes" id="UP000681414"/>
    </source>
</evidence>
<reference evidence="1 2" key="1">
    <citation type="submission" date="2021-05" db="EMBL/GenBank/DDBJ databases">
        <title>Novel Bacillus species.</title>
        <authorList>
            <person name="Liu G."/>
        </authorList>
    </citation>
    <scope>NUCLEOTIDE SEQUENCE [LARGE SCALE GENOMIC DNA]</scope>
    <source>
        <strain evidence="2">FJAT-49780</strain>
    </source>
</reference>